<comment type="caution">
    <text evidence="3">The sequence shown here is derived from an EMBL/GenBank/DDBJ whole genome shotgun (WGS) entry which is preliminary data.</text>
</comment>
<dbReference type="AlphaFoldDB" id="A0A4R5DC43"/>
<feature type="chain" id="PRO_5020280266" evidence="1">
    <location>
        <begin position="23"/>
        <end position="349"/>
    </location>
</feature>
<keyword evidence="4" id="KW-1185">Reference proteome</keyword>
<dbReference type="Proteomes" id="UP000294850">
    <property type="component" value="Unassembled WGS sequence"/>
</dbReference>
<proteinExistence type="predicted"/>
<reference evidence="3 4" key="1">
    <citation type="submission" date="2019-03" db="EMBL/GenBank/DDBJ databases">
        <title>Dyadobacter AR-3-6 sp. nov., isolated from arctic soil.</title>
        <authorList>
            <person name="Chaudhary D.K."/>
        </authorList>
    </citation>
    <scope>NUCLEOTIDE SEQUENCE [LARGE SCALE GENOMIC DNA]</scope>
    <source>
        <strain evidence="3 4">AR-3-6</strain>
    </source>
</reference>
<sequence length="349" mass="38412">MKKKAILLLTLLCSFSKIYGQADPGSSGISFNQSNFSRNQLGTLTVNLGNYSGEQSYGADLGAYDAVFVITLPSTFAINGTITFETGDYFNLILTKQTKTIMGATEITLTSPSGIPKGRQGKVVIPITAMTTFASILYATVLTIPNQTSPPSGNLDPSNDFRYSPVFVSVPLPVNLTDFKAFGENTSVNLSWSTTEETNSERFDIERSSTGRQWEVIGSVAAQGESKAQNEYYFTDKNPLNGNNYYRLKMIDSDQTFSYSRINQLSIDNLKISVYPNPATDFILIETAELKSLRNIQLFDINGFIIYNSGEKITSSIDVRNIKAGTHIIKIHKTDGSAWTQRILVANGR</sequence>
<dbReference type="OrthoDB" id="1490051at2"/>
<organism evidence="3 4">
    <name type="scientific">Dyadobacter psychrotolerans</name>
    <dbReference type="NCBI Taxonomy" id="2541721"/>
    <lineage>
        <taxon>Bacteria</taxon>
        <taxon>Pseudomonadati</taxon>
        <taxon>Bacteroidota</taxon>
        <taxon>Cytophagia</taxon>
        <taxon>Cytophagales</taxon>
        <taxon>Spirosomataceae</taxon>
        <taxon>Dyadobacter</taxon>
    </lineage>
</organism>
<keyword evidence="1" id="KW-0732">Signal</keyword>
<dbReference type="InterPro" id="IPR013783">
    <property type="entry name" value="Ig-like_fold"/>
</dbReference>
<name>A0A4R5DC43_9BACT</name>
<accession>A0A4R5DC43</accession>
<dbReference type="EMBL" id="SMFL01000012">
    <property type="protein sequence ID" value="TDE11286.1"/>
    <property type="molecule type" value="Genomic_DNA"/>
</dbReference>
<evidence type="ECO:0000259" key="2">
    <source>
        <dbReference type="Pfam" id="PF18962"/>
    </source>
</evidence>
<dbReference type="Gene3D" id="2.60.40.10">
    <property type="entry name" value="Immunoglobulins"/>
    <property type="match status" value="1"/>
</dbReference>
<dbReference type="Pfam" id="PF18962">
    <property type="entry name" value="Por_Secre_tail"/>
    <property type="match status" value="1"/>
</dbReference>
<dbReference type="RefSeq" id="WP_131961133.1">
    <property type="nucleotide sequence ID" value="NZ_SMFL01000012.1"/>
</dbReference>
<feature type="domain" description="Secretion system C-terminal sorting" evidence="2">
    <location>
        <begin position="274"/>
        <end position="344"/>
    </location>
</feature>
<evidence type="ECO:0000256" key="1">
    <source>
        <dbReference type="SAM" id="SignalP"/>
    </source>
</evidence>
<gene>
    <name evidence="3" type="ORF">E0F88_25580</name>
</gene>
<protein>
    <submittedName>
        <fullName evidence="3">T9SS type A sorting domain-containing protein</fullName>
    </submittedName>
</protein>
<dbReference type="InterPro" id="IPR026444">
    <property type="entry name" value="Secre_tail"/>
</dbReference>
<feature type="signal peptide" evidence="1">
    <location>
        <begin position="1"/>
        <end position="22"/>
    </location>
</feature>
<evidence type="ECO:0000313" key="4">
    <source>
        <dbReference type="Proteomes" id="UP000294850"/>
    </source>
</evidence>
<dbReference type="NCBIfam" id="TIGR04183">
    <property type="entry name" value="Por_Secre_tail"/>
    <property type="match status" value="1"/>
</dbReference>
<evidence type="ECO:0000313" key="3">
    <source>
        <dbReference type="EMBL" id="TDE11286.1"/>
    </source>
</evidence>